<dbReference type="PROSITE" id="PS51257">
    <property type="entry name" value="PROKAR_LIPOPROTEIN"/>
    <property type="match status" value="1"/>
</dbReference>
<dbReference type="InterPro" id="IPR032185">
    <property type="entry name" value="DUF5017"/>
</dbReference>
<evidence type="ECO:0000313" key="2">
    <source>
        <dbReference type="EMBL" id="WZN42371.1"/>
    </source>
</evidence>
<dbReference type="RefSeq" id="WP_341837205.1">
    <property type="nucleotide sequence ID" value="NZ_CP149822.1"/>
</dbReference>
<reference evidence="3" key="1">
    <citation type="submission" date="2024-03" db="EMBL/GenBank/DDBJ databases">
        <title>Chitinophaga horti sp. nov., isolated from garden soil.</title>
        <authorList>
            <person name="Lee D.S."/>
            <person name="Han D.M."/>
            <person name="Baek J.H."/>
            <person name="Choi D.G."/>
            <person name="Jeon J.H."/>
            <person name="Jeon C.O."/>
        </authorList>
    </citation>
    <scope>NUCLEOTIDE SEQUENCE [LARGE SCALE GENOMIC DNA]</scope>
    <source>
        <strain evidence="3">GPA1</strain>
    </source>
</reference>
<dbReference type="Pfam" id="PF16409">
    <property type="entry name" value="DUF5017"/>
    <property type="match status" value="1"/>
</dbReference>
<name>A0ABZ2YTY2_9BACT</name>
<protein>
    <submittedName>
        <fullName evidence="2">DUF5017 domain-containing protein</fullName>
    </submittedName>
</protein>
<evidence type="ECO:0000313" key="3">
    <source>
        <dbReference type="Proteomes" id="UP001485459"/>
    </source>
</evidence>
<sequence>MRKLLYTLAAAIALAACQKDNVETPDFEVSTASLTYKAGDSVLFSFKGNPDNITFYSGEPGHNFEFRKRTRAANDLQVEFSTLVRSGVIYPNLQLMVSNNFNGKATVGDVQAATWTDISDRAVFSSGADNTPSGVISLKEFTPQQSDSARVYVAFRYTDTKKPQGQNLWAVRTFSAKNVSDDGVISPLAVMSTGGWQQVDFLNPVRVWTITSAQLLMQNSSATVDDNEDWVISKGFNPWQIAPDVGTALKNISTRLDGHRYVYTKPGTYKVVFEASAVRYNGEKRLTREINLTITP</sequence>
<feature type="domain" description="DUF5017" evidence="1">
    <location>
        <begin position="16"/>
        <end position="196"/>
    </location>
</feature>
<evidence type="ECO:0000259" key="1">
    <source>
        <dbReference type="Pfam" id="PF16409"/>
    </source>
</evidence>
<accession>A0ABZ2YTY2</accession>
<organism evidence="2 3">
    <name type="scientific">Chitinophaga pollutisoli</name>
    <dbReference type="NCBI Taxonomy" id="3133966"/>
    <lineage>
        <taxon>Bacteria</taxon>
        <taxon>Pseudomonadati</taxon>
        <taxon>Bacteroidota</taxon>
        <taxon>Chitinophagia</taxon>
        <taxon>Chitinophagales</taxon>
        <taxon>Chitinophagaceae</taxon>
        <taxon>Chitinophaga</taxon>
    </lineage>
</organism>
<dbReference type="Proteomes" id="UP001485459">
    <property type="component" value="Chromosome"/>
</dbReference>
<keyword evidence="3" id="KW-1185">Reference proteome</keyword>
<dbReference type="EMBL" id="CP149822">
    <property type="protein sequence ID" value="WZN42371.1"/>
    <property type="molecule type" value="Genomic_DNA"/>
</dbReference>
<proteinExistence type="predicted"/>
<gene>
    <name evidence="2" type="ORF">WJU16_04910</name>
</gene>